<evidence type="ECO:0000259" key="1">
    <source>
        <dbReference type="PROSITE" id="PS50206"/>
    </source>
</evidence>
<feature type="domain" description="Rhodanese" evidence="1">
    <location>
        <begin position="22"/>
        <end position="110"/>
    </location>
</feature>
<dbReference type="RefSeq" id="WP_242162906.1">
    <property type="nucleotide sequence ID" value="NZ_JAJMLW010000001.1"/>
</dbReference>
<proteinExistence type="predicted"/>
<dbReference type="EMBL" id="JAJMLW010000001">
    <property type="protein sequence ID" value="MCI2241091.1"/>
    <property type="molecule type" value="Genomic_DNA"/>
</dbReference>
<accession>A0ABS9WE15</accession>
<dbReference type="InterPro" id="IPR050229">
    <property type="entry name" value="GlpE_sulfurtransferase"/>
</dbReference>
<dbReference type="PANTHER" id="PTHR43031">
    <property type="entry name" value="FAD-DEPENDENT OXIDOREDUCTASE"/>
    <property type="match status" value="1"/>
</dbReference>
<comment type="caution">
    <text evidence="2">The sequence shown here is derived from an EMBL/GenBank/DDBJ whole genome shotgun (WGS) entry which is preliminary data.</text>
</comment>
<dbReference type="Pfam" id="PF00581">
    <property type="entry name" value="Rhodanese"/>
    <property type="match status" value="1"/>
</dbReference>
<dbReference type="CDD" id="cd00158">
    <property type="entry name" value="RHOD"/>
    <property type="match status" value="1"/>
</dbReference>
<name>A0ABS9WE15_9ACTN</name>
<evidence type="ECO:0000313" key="3">
    <source>
        <dbReference type="Proteomes" id="UP001430755"/>
    </source>
</evidence>
<dbReference type="InterPro" id="IPR001763">
    <property type="entry name" value="Rhodanese-like_dom"/>
</dbReference>
<gene>
    <name evidence="2" type="ORF">LPT13_01830</name>
</gene>
<protein>
    <submittedName>
        <fullName evidence="2">Rhodanese-like domain-containing protein</fullName>
    </submittedName>
</protein>
<sequence>MAQVAEKGVTRLTPQQAHDMIEGEHPRVIDVRPASMFQAGHLAEAVDYPLPDIDAETAAEVIGDLDTPVVVYCQTGVHSNLAARELESLGYTHVYDMAGGITAWPYEVARN</sequence>
<keyword evidence="3" id="KW-1185">Reference proteome</keyword>
<dbReference type="PANTHER" id="PTHR43031:SF16">
    <property type="entry name" value="OXIDOREDUCTASE"/>
    <property type="match status" value="1"/>
</dbReference>
<reference evidence="2" key="1">
    <citation type="submission" date="2021-11" db="EMBL/GenBank/DDBJ databases">
        <title>A Novel Adlercreutzia Species, isolated from a Allomyrina dichotoma larva feces.</title>
        <authorList>
            <person name="Suh M.K."/>
        </authorList>
    </citation>
    <scope>NUCLEOTIDE SEQUENCE</scope>
    <source>
        <strain evidence="2">JBNU-10</strain>
    </source>
</reference>
<dbReference type="Gene3D" id="3.40.250.10">
    <property type="entry name" value="Rhodanese-like domain"/>
    <property type="match status" value="1"/>
</dbReference>
<dbReference type="SMART" id="SM00450">
    <property type="entry name" value="RHOD"/>
    <property type="match status" value="1"/>
</dbReference>
<dbReference type="Proteomes" id="UP001430755">
    <property type="component" value="Unassembled WGS sequence"/>
</dbReference>
<dbReference type="PROSITE" id="PS50206">
    <property type="entry name" value="RHODANESE_3"/>
    <property type="match status" value="1"/>
</dbReference>
<organism evidence="2 3">
    <name type="scientific">Adlercreutzia faecimuris</name>
    <dbReference type="NCBI Taxonomy" id="2897341"/>
    <lineage>
        <taxon>Bacteria</taxon>
        <taxon>Bacillati</taxon>
        <taxon>Actinomycetota</taxon>
        <taxon>Coriobacteriia</taxon>
        <taxon>Eggerthellales</taxon>
        <taxon>Eggerthellaceae</taxon>
        <taxon>Adlercreutzia</taxon>
    </lineage>
</organism>
<dbReference type="SUPFAM" id="SSF52821">
    <property type="entry name" value="Rhodanese/Cell cycle control phosphatase"/>
    <property type="match status" value="1"/>
</dbReference>
<dbReference type="InterPro" id="IPR036873">
    <property type="entry name" value="Rhodanese-like_dom_sf"/>
</dbReference>
<evidence type="ECO:0000313" key="2">
    <source>
        <dbReference type="EMBL" id="MCI2241091.1"/>
    </source>
</evidence>